<dbReference type="InterPro" id="IPR055267">
    <property type="entry name" value="Aerolysin-like_C"/>
</dbReference>
<protein>
    <recommendedName>
        <fullName evidence="3">Agglutinin domain-containing protein</fullName>
    </recommendedName>
</protein>
<dbReference type="Gene3D" id="2.170.15.10">
    <property type="entry name" value="Proaerolysin, chain A, domain 3"/>
    <property type="match status" value="1"/>
</dbReference>
<dbReference type="CDD" id="cd20216">
    <property type="entry name" value="PFM_HFR-2-like"/>
    <property type="match status" value="1"/>
</dbReference>
<dbReference type="InterPro" id="IPR008998">
    <property type="entry name" value="Agglutinin"/>
</dbReference>
<dbReference type="AlphaFoldDB" id="A0A7J7HWS6"/>
<evidence type="ECO:0000256" key="2">
    <source>
        <dbReference type="ARBA" id="ARBA00023157"/>
    </source>
</evidence>
<reference evidence="5" key="1">
    <citation type="journal article" date="2020" name="Nat. Commun.">
        <title>Genome assembly of wild tea tree DASZ reveals pedigree and selection history of tea varieties.</title>
        <authorList>
            <person name="Zhang W."/>
            <person name="Zhang Y."/>
            <person name="Qiu H."/>
            <person name="Guo Y."/>
            <person name="Wan H."/>
            <person name="Zhang X."/>
            <person name="Scossa F."/>
            <person name="Alseekh S."/>
            <person name="Zhang Q."/>
            <person name="Wang P."/>
            <person name="Xu L."/>
            <person name="Schmidt M.H."/>
            <person name="Jia X."/>
            <person name="Li D."/>
            <person name="Zhu A."/>
            <person name="Guo F."/>
            <person name="Chen W."/>
            <person name="Ni D."/>
            <person name="Usadel B."/>
            <person name="Fernie A.R."/>
            <person name="Wen W."/>
        </authorList>
    </citation>
    <scope>NUCLEOTIDE SEQUENCE [LARGE SCALE GENOMIC DNA]</scope>
    <source>
        <strain evidence="5">cv. G240</strain>
    </source>
</reference>
<keyword evidence="5" id="KW-1185">Reference proteome</keyword>
<dbReference type="Pfam" id="PF01117">
    <property type="entry name" value="Aerolysin"/>
    <property type="match status" value="1"/>
</dbReference>
<dbReference type="EMBL" id="JACBKZ010000002">
    <property type="protein sequence ID" value="KAF5956867.1"/>
    <property type="molecule type" value="Genomic_DNA"/>
</dbReference>
<keyword evidence="2" id="KW-1015">Disulfide bond</keyword>
<dbReference type="SUPFAM" id="SSF56973">
    <property type="entry name" value="Aerolisin/ETX pore-forming domain"/>
    <property type="match status" value="1"/>
</dbReference>
<dbReference type="Proteomes" id="UP000593564">
    <property type="component" value="Unassembled WGS sequence"/>
</dbReference>
<dbReference type="PANTHER" id="PTHR39244:SF5">
    <property type="entry name" value="NATTERIN-3-LIKE"/>
    <property type="match status" value="1"/>
</dbReference>
<dbReference type="Gene3D" id="2.80.10.50">
    <property type="match status" value="2"/>
</dbReference>
<dbReference type="InterPro" id="IPR036242">
    <property type="entry name" value="Agglutinin_dom_sf"/>
</dbReference>
<gene>
    <name evidence="4" type="ORF">HYC85_004092</name>
</gene>
<organism evidence="4 5">
    <name type="scientific">Camellia sinensis</name>
    <name type="common">Tea plant</name>
    <name type="synonym">Thea sinensis</name>
    <dbReference type="NCBI Taxonomy" id="4442"/>
    <lineage>
        <taxon>Eukaryota</taxon>
        <taxon>Viridiplantae</taxon>
        <taxon>Streptophyta</taxon>
        <taxon>Embryophyta</taxon>
        <taxon>Tracheophyta</taxon>
        <taxon>Spermatophyta</taxon>
        <taxon>Magnoliopsida</taxon>
        <taxon>eudicotyledons</taxon>
        <taxon>Gunneridae</taxon>
        <taxon>Pentapetalae</taxon>
        <taxon>asterids</taxon>
        <taxon>Ericales</taxon>
        <taxon>Theaceae</taxon>
        <taxon>Camellia</taxon>
    </lineage>
</organism>
<proteinExistence type="inferred from homology"/>
<name>A0A7J7HWS6_CAMSI</name>
<accession>A0A7J7HWS6</accession>
<dbReference type="InterPro" id="IPR053237">
    <property type="entry name" value="Natterin_C"/>
</dbReference>
<feature type="domain" description="Agglutinin" evidence="3">
    <location>
        <begin position="139"/>
        <end position="311"/>
    </location>
</feature>
<dbReference type="Pfam" id="PF07468">
    <property type="entry name" value="Agglutinin"/>
    <property type="match status" value="1"/>
</dbReference>
<dbReference type="PANTHER" id="PTHR39244">
    <property type="entry name" value="NATTERIN-4"/>
    <property type="match status" value="1"/>
</dbReference>
<evidence type="ECO:0000313" key="4">
    <source>
        <dbReference type="EMBL" id="KAF5956867.1"/>
    </source>
</evidence>
<dbReference type="SUPFAM" id="SSF50382">
    <property type="entry name" value="Agglutinin"/>
    <property type="match status" value="1"/>
</dbReference>
<comment type="similarity">
    <text evidence="1">Belongs to the aerolysin family.</text>
</comment>
<evidence type="ECO:0000259" key="3">
    <source>
        <dbReference type="SMART" id="SM00791"/>
    </source>
</evidence>
<sequence length="484" mass="53516">MHRIISPVNGSVNGAGSAVNGGSAAWSTRLRLNGSAWSAAQADWADTWLTRGLSVGHVAMTWQDDVALTRCWRGADVGPRGSSSSWRRACGAWVRLGSRAGKLNGACGSVPRVGLTRRVLGAQSVANSTYIVIDWESLLIVPKHVAFKGNNGNYLSACWIKGHPYLHFSSSDIGDHTVGNEVITTPNGSIRIKSDHLRKFWRCNNNWILADSDDSTSNNSYTSSSCNFLTRFFCCQSKEGRKQKQKQKQKQENKSPEYDMFWPIKVDNNVVALRNLGNKKFWKILTADGKTNCLSAAASRISSEVHLKAEEAVISRKIYNVNFRLGDARIYNKSILTLATEDAINRTQEPKTIDVKLSYSESRTWNSSVSLKLLGVKTTIQTTVPLISAEGKSELSGEFSGDYQWGESLTTHEEKVYKASVPPMTMVRVNLIATMASCDIPFSYEQLDTTTLTSIQQITETMDDGIYTGSNCFNCNCETEQEKL</sequence>
<evidence type="ECO:0000313" key="5">
    <source>
        <dbReference type="Proteomes" id="UP000593564"/>
    </source>
</evidence>
<comment type="caution">
    <text evidence="4">The sequence shown here is derived from an EMBL/GenBank/DDBJ whole genome shotgun (WGS) entry which is preliminary data.</text>
</comment>
<reference evidence="4 5" key="2">
    <citation type="submission" date="2020-07" db="EMBL/GenBank/DDBJ databases">
        <title>Genome assembly of wild tea tree DASZ reveals pedigree and selection history of tea varieties.</title>
        <authorList>
            <person name="Zhang W."/>
        </authorList>
    </citation>
    <scope>NUCLEOTIDE SEQUENCE [LARGE SCALE GENOMIC DNA]</scope>
    <source>
        <strain evidence="5">cv. G240</strain>
        <tissue evidence="4">Leaf</tissue>
    </source>
</reference>
<dbReference type="SMART" id="SM00791">
    <property type="entry name" value="Agglutinin"/>
    <property type="match status" value="1"/>
</dbReference>
<evidence type="ECO:0000256" key="1">
    <source>
        <dbReference type="ARBA" id="ARBA00009831"/>
    </source>
</evidence>